<evidence type="ECO:0000256" key="10">
    <source>
        <dbReference type="SAM" id="MobiDB-lite"/>
    </source>
</evidence>
<keyword evidence="3 8" id="KW-0963">Cytoplasm</keyword>
<keyword evidence="7 8" id="KW-0663">Pyridoxal phosphate</keyword>
<protein>
    <recommendedName>
        <fullName evidence="8">Serine hydroxymethyltransferase</fullName>
        <shortName evidence="8">SHMT</shortName>
        <shortName evidence="8">Serine methylase</shortName>
        <ecNumber evidence="8">2.1.2.1</ecNumber>
    </recommendedName>
</protein>
<dbReference type="PIRSF" id="PIRSF000412">
    <property type="entry name" value="SHMT"/>
    <property type="match status" value="1"/>
</dbReference>
<dbReference type="GO" id="GO:0035999">
    <property type="term" value="P:tetrahydrofolate interconversion"/>
    <property type="evidence" value="ECO:0007669"/>
    <property type="project" value="UniProtKB-UniRule"/>
</dbReference>
<feature type="site" description="Plays an important role in substrate specificity" evidence="8">
    <location>
        <position position="231"/>
    </location>
</feature>
<evidence type="ECO:0000256" key="1">
    <source>
        <dbReference type="ARBA" id="ARBA00001933"/>
    </source>
</evidence>
<dbReference type="NCBIfam" id="NF000586">
    <property type="entry name" value="PRK00011.1"/>
    <property type="match status" value="1"/>
</dbReference>
<keyword evidence="6 8" id="KW-0808">Transferase</keyword>
<evidence type="ECO:0000313" key="12">
    <source>
        <dbReference type="EMBL" id="SDC01844.1"/>
    </source>
</evidence>
<dbReference type="UniPathway" id="UPA00193"/>
<comment type="cofactor">
    <cofactor evidence="1 8 9">
        <name>pyridoxal 5'-phosphate</name>
        <dbReference type="ChEBI" id="CHEBI:597326"/>
    </cofactor>
</comment>
<comment type="subunit">
    <text evidence="8">Homodimer.</text>
</comment>
<dbReference type="InterPro" id="IPR015422">
    <property type="entry name" value="PyrdxlP-dep_Trfase_small"/>
</dbReference>
<dbReference type="EMBL" id="FMZW01000001">
    <property type="protein sequence ID" value="SDC01844.1"/>
    <property type="molecule type" value="Genomic_DNA"/>
</dbReference>
<dbReference type="InterPro" id="IPR049943">
    <property type="entry name" value="Ser_HO-MeTrfase-like"/>
</dbReference>
<dbReference type="InterPro" id="IPR039429">
    <property type="entry name" value="SHMT-like_dom"/>
</dbReference>
<comment type="pathway">
    <text evidence="8">One-carbon metabolism; tetrahydrofolate interconversion.</text>
</comment>
<feature type="region of interest" description="Disordered" evidence="10">
    <location>
        <begin position="351"/>
        <end position="371"/>
    </location>
</feature>
<comment type="pathway">
    <text evidence="8">Amino-acid biosynthesis; glycine biosynthesis; glycine from L-serine: step 1/1.</text>
</comment>
<organism evidence="12 13">
    <name type="scientific">Bradyrhizobium brasilense</name>
    <dbReference type="NCBI Taxonomy" id="1419277"/>
    <lineage>
        <taxon>Bacteria</taxon>
        <taxon>Pseudomonadati</taxon>
        <taxon>Pseudomonadota</taxon>
        <taxon>Alphaproteobacteria</taxon>
        <taxon>Hyphomicrobiales</taxon>
        <taxon>Nitrobacteraceae</taxon>
        <taxon>Bradyrhizobium</taxon>
    </lineage>
</organism>
<evidence type="ECO:0000256" key="9">
    <source>
        <dbReference type="PIRSR" id="PIRSR000412-50"/>
    </source>
</evidence>
<evidence type="ECO:0000313" key="13">
    <source>
        <dbReference type="Proteomes" id="UP000199245"/>
    </source>
</evidence>
<dbReference type="Pfam" id="PF00464">
    <property type="entry name" value="SHMT"/>
    <property type="match status" value="1"/>
</dbReference>
<reference evidence="12 13" key="1">
    <citation type="submission" date="2016-10" db="EMBL/GenBank/DDBJ databases">
        <authorList>
            <person name="de Groot N.N."/>
        </authorList>
    </citation>
    <scope>NUCLEOTIDE SEQUENCE [LARGE SCALE GENOMIC DNA]</scope>
    <source>
        <strain evidence="12 13">R5</strain>
    </source>
</reference>
<feature type="binding site" evidence="8">
    <location>
        <begin position="125"/>
        <end position="127"/>
    </location>
    <ligand>
        <name>(6S)-5,6,7,8-tetrahydrofolate</name>
        <dbReference type="ChEBI" id="CHEBI:57453"/>
    </ligand>
</feature>
<evidence type="ECO:0000259" key="11">
    <source>
        <dbReference type="Pfam" id="PF00464"/>
    </source>
</evidence>
<dbReference type="Proteomes" id="UP000199245">
    <property type="component" value="Unassembled WGS sequence"/>
</dbReference>
<dbReference type="Gene3D" id="3.90.1150.10">
    <property type="entry name" value="Aspartate Aminotransferase, domain 1"/>
    <property type="match status" value="1"/>
</dbReference>
<dbReference type="InterPro" id="IPR015424">
    <property type="entry name" value="PyrdxlP-dep_Trfase"/>
</dbReference>
<gene>
    <name evidence="8" type="primary">glyA</name>
    <name evidence="12" type="ORF">SAMN05216337_100132</name>
</gene>
<evidence type="ECO:0000256" key="8">
    <source>
        <dbReference type="HAMAP-Rule" id="MF_00051"/>
    </source>
</evidence>
<comment type="similarity">
    <text evidence="2 8">Belongs to the SHMT family.</text>
</comment>
<dbReference type="Gene3D" id="3.40.640.10">
    <property type="entry name" value="Type I PLP-dependent aspartate aminotransferase-like (Major domain)"/>
    <property type="match status" value="1"/>
</dbReference>
<keyword evidence="12" id="KW-0489">Methyltransferase</keyword>
<evidence type="ECO:0000256" key="4">
    <source>
        <dbReference type="ARBA" id="ARBA00022563"/>
    </source>
</evidence>
<dbReference type="InterPro" id="IPR019798">
    <property type="entry name" value="Ser_HO-MeTrfase_PLP_BS"/>
</dbReference>
<evidence type="ECO:0000256" key="3">
    <source>
        <dbReference type="ARBA" id="ARBA00022490"/>
    </source>
</evidence>
<dbReference type="GO" id="GO:0004372">
    <property type="term" value="F:glycine hydroxymethyltransferase activity"/>
    <property type="evidence" value="ECO:0007669"/>
    <property type="project" value="UniProtKB-UniRule"/>
</dbReference>
<feature type="domain" description="Serine hydroxymethyltransferase-like" evidence="11">
    <location>
        <begin position="10"/>
        <end position="387"/>
    </location>
</feature>
<feature type="binding site" evidence="8">
    <location>
        <position position="121"/>
    </location>
    <ligand>
        <name>(6S)-5,6,7,8-tetrahydrofolate</name>
        <dbReference type="ChEBI" id="CHEBI:57453"/>
    </ligand>
</feature>
<sequence length="423" mass="45591">MPSFRNELHLNDSEVALALEGEERRQQVGVELIPSENYTYPEVLELLGSVFTNKYSEGYPGRRYYGGQEFTDQIENLARQRACALFRAEHANVQPLSGSPMNQAVYLGLLQPGDTILAMDLSHGGHLTHGAPVSHMGRLFNFARYKTQPSNGGAIDFDELRAMARHVRPKLVLCGYSSYPRDLDYASFKSIADEVGALTMADVSHYGGLIAGNALRNPLDAGFDVMTTTSHKTLRGPRGGIVLCRREFAGKIDASVFPGLQGGPHMNVVAGTAVTLKKASTSDFQAYARLVMRNAKVLAEALMERGMTLITGGTDNHMMVVDTVASVGLDGGAAENILDAVGITANKQIIPDDPRPPLRPSGIRLGTPAATTRGMGEPEMRLIAELIAESLRSKGDAAVVKRLRSNSVEMCRAFPVPGIAPPS</sequence>
<dbReference type="GO" id="GO:0032259">
    <property type="term" value="P:methylation"/>
    <property type="evidence" value="ECO:0007669"/>
    <property type="project" value="UniProtKB-KW"/>
</dbReference>
<dbReference type="GO" id="GO:0019264">
    <property type="term" value="P:glycine biosynthetic process from serine"/>
    <property type="evidence" value="ECO:0007669"/>
    <property type="project" value="UniProtKB-UniRule"/>
</dbReference>
<accession>A0A1G6I5S8</accession>
<keyword evidence="5 8" id="KW-0028">Amino-acid biosynthesis</keyword>
<proteinExistence type="inferred from homology"/>
<keyword evidence="4 8" id="KW-0554">One-carbon metabolism</keyword>
<dbReference type="GO" id="GO:0005829">
    <property type="term" value="C:cytosol"/>
    <property type="evidence" value="ECO:0007669"/>
    <property type="project" value="TreeGrafter"/>
</dbReference>
<dbReference type="UniPathway" id="UPA00288">
    <property type="reaction ID" value="UER01023"/>
</dbReference>
<comment type="caution">
    <text evidence="8">Lacks conserved residue(s) required for the propagation of feature annotation.</text>
</comment>
<dbReference type="SUPFAM" id="SSF53383">
    <property type="entry name" value="PLP-dependent transferases"/>
    <property type="match status" value="1"/>
</dbReference>
<evidence type="ECO:0000256" key="7">
    <source>
        <dbReference type="ARBA" id="ARBA00022898"/>
    </source>
</evidence>
<dbReference type="HAMAP" id="MF_00051">
    <property type="entry name" value="SHMT"/>
    <property type="match status" value="1"/>
</dbReference>
<dbReference type="InterPro" id="IPR001085">
    <property type="entry name" value="Ser_HO-MeTrfase"/>
</dbReference>
<name>A0A1G6I5S8_9BRAD</name>
<dbReference type="InterPro" id="IPR015421">
    <property type="entry name" value="PyrdxlP-dep_Trfase_major"/>
</dbReference>
<dbReference type="GO" id="GO:0008168">
    <property type="term" value="F:methyltransferase activity"/>
    <property type="evidence" value="ECO:0007669"/>
    <property type="project" value="UniProtKB-KW"/>
</dbReference>
<evidence type="ECO:0000256" key="5">
    <source>
        <dbReference type="ARBA" id="ARBA00022605"/>
    </source>
</evidence>
<dbReference type="CDD" id="cd00378">
    <property type="entry name" value="SHMT"/>
    <property type="match status" value="1"/>
</dbReference>
<dbReference type="EC" id="2.1.2.1" evidence="8"/>
<dbReference type="GO" id="GO:0030170">
    <property type="term" value="F:pyridoxal phosphate binding"/>
    <property type="evidence" value="ECO:0007669"/>
    <property type="project" value="UniProtKB-UniRule"/>
</dbReference>
<comment type="subcellular location">
    <subcellularLocation>
        <location evidence="8">Cytoplasm</location>
    </subcellularLocation>
</comment>
<dbReference type="PANTHER" id="PTHR11680:SF50">
    <property type="entry name" value="SERINE HYDROXYMETHYLTRANSFERASE"/>
    <property type="match status" value="1"/>
</dbReference>
<comment type="function">
    <text evidence="8">Catalyzes the reversible interconversion of serine and glycine with tetrahydrofolate (THF) serving as the one-carbon carrier. This reaction serves as the major source of one-carbon groups required for the biosynthesis of purines, thymidylate, methionine, and other important biomolecules. Also exhibits THF-independent aldolase activity toward beta-hydroxyamino acids, producing glycine and aldehydes, via a retro-aldol mechanism.</text>
</comment>
<comment type="catalytic activity">
    <reaction evidence="8">
        <text>(6R)-5,10-methylene-5,6,7,8-tetrahydrofolate + glycine + H2O = (6S)-5,6,7,8-tetrahydrofolate + L-serine</text>
        <dbReference type="Rhea" id="RHEA:15481"/>
        <dbReference type="ChEBI" id="CHEBI:15377"/>
        <dbReference type="ChEBI" id="CHEBI:15636"/>
        <dbReference type="ChEBI" id="CHEBI:33384"/>
        <dbReference type="ChEBI" id="CHEBI:57305"/>
        <dbReference type="ChEBI" id="CHEBI:57453"/>
        <dbReference type="EC" id="2.1.2.1"/>
    </reaction>
</comment>
<evidence type="ECO:0000256" key="2">
    <source>
        <dbReference type="ARBA" id="ARBA00006376"/>
    </source>
</evidence>
<dbReference type="RefSeq" id="WP_092077322.1">
    <property type="nucleotide sequence ID" value="NZ_FMZW01000001.1"/>
</dbReference>
<dbReference type="PROSITE" id="PS00096">
    <property type="entry name" value="SHMT"/>
    <property type="match status" value="1"/>
</dbReference>
<evidence type="ECO:0000256" key="6">
    <source>
        <dbReference type="ARBA" id="ARBA00022679"/>
    </source>
</evidence>
<feature type="modified residue" description="N6-(pyridoxal phosphate)lysine" evidence="8 9">
    <location>
        <position position="232"/>
    </location>
</feature>
<dbReference type="AlphaFoldDB" id="A0A1G6I5S8"/>
<dbReference type="PANTHER" id="PTHR11680">
    <property type="entry name" value="SERINE HYDROXYMETHYLTRANSFERASE"/>
    <property type="match status" value="1"/>
</dbReference>